<feature type="chain" id="PRO_5012631559" evidence="1">
    <location>
        <begin position="32"/>
        <end position="271"/>
    </location>
</feature>
<dbReference type="Proteomes" id="UP000224130">
    <property type="component" value="Unassembled WGS sequence"/>
</dbReference>
<feature type="signal peptide" evidence="1">
    <location>
        <begin position="1"/>
        <end position="31"/>
    </location>
</feature>
<evidence type="ECO:0000313" key="3">
    <source>
        <dbReference type="Proteomes" id="UP000224130"/>
    </source>
</evidence>
<organism evidence="2 3">
    <name type="scientific">Isoptericola jiangsuensis</name>
    <dbReference type="NCBI Taxonomy" id="548579"/>
    <lineage>
        <taxon>Bacteria</taxon>
        <taxon>Bacillati</taxon>
        <taxon>Actinomycetota</taxon>
        <taxon>Actinomycetes</taxon>
        <taxon>Micrococcales</taxon>
        <taxon>Promicromonosporaceae</taxon>
        <taxon>Isoptericola</taxon>
    </lineage>
</organism>
<comment type="caution">
    <text evidence="2">The sequence shown here is derived from an EMBL/GenBank/DDBJ whole genome shotgun (WGS) entry which is preliminary data.</text>
</comment>
<evidence type="ECO:0000313" key="2">
    <source>
        <dbReference type="EMBL" id="PFG44679.1"/>
    </source>
</evidence>
<dbReference type="EMBL" id="PDJJ01000001">
    <property type="protein sequence ID" value="PFG44679.1"/>
    <property type="molecule type" value="Genomic_DNA"/>
</dbReference>
<proteinExistence type="predicted"/>
<reference evidence="2 3" key="1">
    <citation type="submission" date="2017-10" db="EMBL/GenBank/DDBJ databases">
        <title>Sequencing the genomes of 1000 actinobacteria strains.</title>
        <authorList>
            <person name="Klenk H.-P."/>
        </authorList>
    </citation>
    <scope>NUCLEOTIDE SEQUENCE [LARGE SCALE GENOMIC DNA]</scope>
    <source>
        <strain evidence="2 3">DSM 21863</strain>
    </source>
</reference>
<sequence length="271" mass="29764">MAFGTVRSWRSATVVALSAALLCTGAVPAGATTTATMATTAVAAASDSPPTVRWVETPKRHLARKVATGNQTEHETFRRPTFRWAGTDDHGVLRYEVRSREFMGTRYSSSYAAGWSRGQYPSRTSPQLRPRVYAGRTVCLQVRAVDTARQYGAWSRERCTTVPVQGSDLLGSQTMSAYRHARTSVFEGDRAETAWSKAKGGAVRLGVVAEPSAGELDVYIGKRRIGHVDARARTKRVKYVTVRPRTEFGWGRLRLVGTEGQVDVHSYVVLP</sequence>
<keyword evidence="3" id="KW-1185">Reference proteome</keyword>
<protein>
    <submittedName>
        <fullName evidence="2">Uncharacterized protein</fullName>
    </submittedName>
</protein>
<keyword evidence="1" id="KW-0732">Signal</keyword>
<name>A0A2A9F2M9_9MICO</name>
<evidence type="ECO:0000256" key="1">
    <source>
        <dbReference type="SAM" id="SignalP"/>
    </source>
</evidence>
<dbReference type="AlphaFoldDB" id="A0A2A9F2M9"/>
<gene>
    <name evidence="2" type="ORF">ATJ88_3415</name>
</gene>
<accession>A0A2A9F2M9</accession>